<evidence type="ECO:0000256" key="12">
    <source>
        <dbReference type="ARBA" id="ARBA00023137"/>
    </source>
</evidence>
<keyword evidence="7" id="KW-0547">Nucleotide-binding</keyword>
<name>A2FY31_TRIV3</name>
<dbReference type="VEuPathDB" id="TrichDB:TVAGG3_0244940"/>
<reference evidence="17" key="1">
    <citation type="submission" date="2006-10" db="EMBL/GenBank/DDBJ databases">
        <authorList>
            <person name="Amadeo P."/>
            <person name="Zhao Q."/>
            <person name="Wortman J."/>
            <person name="Fraser-Liggett C."/>
            <person name="Carlton J."/>
        </authorList>
    </citation>
    <scope>NUCLEOTIDE SEQUENCE</scope>
    <source>
        <strain evidence="17">G3</strain>
    </source>
</reference>
<keyword evidence="6" id="KW-0732">Signal</keyword>
<keyword evidence="14" id="KW-0675">Receptor</keyword>
<protein>
    <recommendedName>
        <fullName evidence="2">receptor protein-tyrosine kinase</fullName>
        <ecNumber evidence="2">2.7.10.1</ecNumber>
    </recommendedName>
</protein>
<proteinExistence type="predicted"/>
<keyword evidence="3" id="KW-1003">Cell membrane</keyword>
<keyword evidence="15" id="KW-0325">Glycoprotein</keyword>
<keyword evidence="13" id="KW-1015">Disulfide bond</keyword>
<evidence type="ECO:0000256" key="14">
    <source>
        <dbReference type="ARBA" id="ARBA00023170"/>
    </source>
</evidence>
<keyword evidence="5" id="KW-0812">Transmembrane</keyword>
<keyword evidence="8" id="KW-0418">Kinase</keyword>
<dbReference type="Proteomes" id="UP000001542">
    <property type="component" value="Unassembled WGS sequence"/>
</dbReference>
<dbReference type="KEGG" id="tva:4747862"/>
<dbReference type="VEuPathDB" id="TrichDB:TVAG_338420"/>
<accession>A2FY31</accession>
<comment type="subcellular location">
    <subcellularLocation>
        <location evidence="1">Cell membrane</location>
        <topology evidence="1">Single-pass type I membrane protein</topology>
    </subcellularLocation>
</comment>
<keyword evidence="11" id="KW-0472">Membrane</keyword>
<evidence type="ECO:0000256" key="11">
    <source>
        <dbReference type="ARBA" id="ARBA00023136"/>
    </source>
</evidence>
<dbReference type="GO" id="GO:0004714">
    <property type="term" value="F:transmembrane receptor protein tyrosine kinase activity"/>
    <property type="evidence" value="ECO:0007669"/>
    <property type="project" value="UniProtKB-EC"/>
</dbReference>
<keyword evidence="10" id="KW-1133">Transmembrane helix</keyword>
<evidence type="ECO:0000259" key="16">
    <source>
        <dbReference type="Pfam" id="PF12810"/>
    </source>
</evidence>
<evidence type="ECO:0000256" key="2">
    <source>
        <dbReference type="ARBA" id="ARBA00011902"/>
    </source>
</evidence>
<organism evidence="17 18">
    <name type="scientific">Trichomonas vaginalis (strain ATCC PRA-98 / G3)</name>
    <dbReference type="NCBI Taxonomy" id="412133"/>
    <lineage>
        <taxon>Eukaryota</taxon>
        <taxon>Metamonada</taxon>
        <taxon>Parabasalia</taxon>
        <taxon>Trichomonadida</taxon>
        <taxon>Trichomonadidae</taxon>
        <taxon>Trichomonas</taxon>
    </lineage>
</organism>
<feature type="domain" description="ALK/LTK-like glycine-rich" evidence="16">
    <location>
        <begin position="2"/>
        <end position="235"/>
    </location>
</feature>
<keyword evidence="9" id="KW-0067">ATP-binding</keyword>
<dbReference type="InterPro" id="IPR055163">
    <property type="entry name" value="ALK/LTK-like_GRD"/>
</dbReference>
<evidence type="ECO:0000256" key="15">
    <source>
        <dbReference type="ARBA" id="ARBA00023180"/>
    </source>
</evidence>
<dbReference type="EC" id="2.7.10.1" evidence="2"/>
<dbReference type="RefSeq" id="XP_001303113.1">
    <property type="nucleotide sequence ID" value="XM_001303112.1"/>
</dbReference>
<keyword evidence="18" id="KW-1185">Reference proteome</keyword>
<keyword evidence="12" id="KW-0829">Tyrosine-protein kinase</keyword>
<dbReference type="GO" id="GO:0005886">
    <property type="term" value="C:plasma membrane"/>
    <property type="evidence" value="ECO:0007669"/>
    <property type="project" value="UniProtKB-SubCell"/>
</dbReference>
<evidence type="ECO:0000313" key="17">
    <source>
        <dbReference type="EMBL" id="EAX90183.1"/>
    </source>
</evidence>
<gene>
    <name evidence="17" type="ORF">TVAG_338420</name>
</gene>
<reference evidence="17" key="2">
    <citation type="journal article" date="2007" name="Science">
        <title>Draft genome sequence of the sexually transmitted pathogen Trichomonas vaginalis.</title>
        <authorList>
            <person name="Carlton J.M."/>
            <person name="Hirt R.P."/>
            <person name="Silva J.C."/>
            <person name="Delcher A.L."/>
            <person name="Schatz M."/>
            <person name="Zhao Q."/>
            <person name="Wortman J.R."/>
            <person name="Bidwell S.L."/>
            <person name="Alsmark U.C.M."/>
            <person name="Besteiro S."/>
            <person name="Sicheritz-Ponten T."/>
            <person name="Noel C.J."/>
            <person name="Dacks J.B."/>
            <person name="Foster P.G."/>
            <person name="Simillion C."/>
            <person name="Van de Peer Y."/>
            <person name="Miranda-Saavedra D."/>
            <person name="Barton G.J."/>
            <person name="Westrop G.D."/>
            <person name="Mueller S."/>
            <person name="Dessi D."/>
            <person name="Fiori P.L."/>
            <person name="Ren Q."/>
            <person name="Paulsen I."/>
            <person name="Zhang H."/>
            <person name="Bastida-Corcuera F.D."/>
            <person name="Simoes-Barbosa A."/>
            <person name="Brown M.T."/>
            <person name="Hayes R.D."/>
            <person name="Mukherjee M."/>
            <person name="Okumura C.Y."/>
            <person name="Schneider R."/>
            <person name="Smith A.J."/>
            <person name="Vanacova S."/>
            <person name="Villalvazo M."/>
            <person name="Haas B.J."/>
            <person name="Pertea M."/>
            <person name="Feldblyum T.V."/>
            <person name="Utterback T.R."/>
            <person name="Shu C.L."/>
            <person name="Osoegawa K."/>
            <person name="de Jong P.J."/>
            <person name="Hrdy I."/>
            <person name="Horvathova L."/>
            <person name="Zubacova Z."/>
            <person name="Dolezal P."/>
            <person name="Malik S.B."/>
            <person name="Logsdon J.M. Jr."/>
            <person name="Henze K."/>
            <person name="Gupta A."/>
            <person name="Wang C.C."/>
            <person name="Dunne R.L."/>
            <person name="Upcroft J.A."/>
            <person name="Upcroft P."/>
            <person name="White O."/>
            <person name="Salzberg S.L."/>
            <person name="Tang P."/>
            <person name="Chiu C.-H."/>
            <person name="Lee Y.-S."/>
            <person name="Embley T.M."/>
            <person name="Coombs G.H."/>
            <person name="Mottram J.C."/>
            <person name="Tachezy J."/>
            <person name="Fraser-Liggett C.M."/>
            <person name="Johnson P.J."/>
        </authorList>
    </citation>
    <scope>NUCLEOTIDE SEQUENCE [LARGE SCALE GENOMIC DNA]</scope>
    <source>
        <strain evidence="17">G3</strain>
    </source>
</reference>
<evidence type="ECO:0000313" key="18">
    <source>
        <dbReference type="Proteomes" id="UP000001542"/>
    </source>
</evidence>
<keyword evidence="4" id="KW-0808">Transferase</keyword>
<evidence type="ECO:0000256" key="4">
    <source>
        <dbReference type="ARBA" id="ARBA00022679"/>
    </source>
</evidence>
<sequence>MIWGAQGGSFNSVAGHGAYSEAILKLDTQTTLYAYVGAKGKCGNENFTTEQYEGGKNKACKNRQSCTGGSAIFISSDPYGKQILLISGAGGGSGYYTSEFFGGVGGPYAGDALGDSLHVDPEDAKKVRGKGATSSRPGDGGVYVGTVGYLAVNASMGKYLKGGNVACSADAAAGGGGSGYFGGGGGADLAGGGGGSSYASPDLYNVVLLGGDKTFKSPQNKIVTGHSGNGYIRIQPSDPFTLERNGVVCKPSNIVNNNFIIYAFQYFVFTMNCLTLFV</sequence>
<dbReference type="Pfam" id="PF12810">
    <property type="entry name" value="ALK_LTK_GRD"/>
    <property type="match status" value="1"/>
</dbReference>
<evidence type="ECO:0000256" key="3">
    <source>
        <dbReference type="ARBA" id="ARBA00022475"/>
    </source>
</evidence>
<evidence type="ECO:0000256" key="1">
    <source>
        <dbReference type="ARBA" id="ARBA00004251"/>
    </source>
</evidence>
<evidence type="ECO:0000256" key="8">
    <source>
        <dbReference type="ARBA" id="ARBA00022777"/>
    </source>
</evidence>
<evidence type="ECO:0000256" key="9">
    <source>
        <dbReference type="ARBA" id="ARBA00022840"/>
    </source>
</evidence>
<evidence type="ECO:0000256" key="5">
    <source>
        <dbReference type="ARBA" id="ARBA00022692"/>
    </source>
</evidence>
<dbReference type="GO" id="GO:0005524">
    <property type="term" value="F:ATP binding"/>
    <property type="evidence" value="ECO:0007669"/>
    <property type="project" value="UniProtKB-KW"/>
</dbReference>
<evidence type="ECO:0000256" key="13">
    <source>
        <dbReference type="ARBA" id="ARBA00023157"/>
    </source>
</evidence>
<dbReference type="AlphaFoldDB" id="A2FY31"/>
<evidence type="ECO:0000256" key="6">
    <source>
        <dbReference type="ARBA" id="ARBA00022729"/>
    </source>
</evidence>
<evidence type="ECO:0000256" key="7">
    <source>
        <dbReference type="ARBA" id="ARBA00022741"/>
    </source>
</evidence>
<dbReference type="InParanoid" id="A2FY31"/>
<dbReference type="EMBL" id="DS114129">
    <property type="protein sequence ID" value="EAX90183.1"/>
    <property type="molecule type" value="Genomic_DNA"/>
</dbReference>
<evidence type="ECO:0000256" key="10">
    <source>
        <dbReference type="ARBA" id="ARBA00022989"/>
    </source>
</evidence>